<evidence type="ECO:0000256" key="1">
    <source>
        <dbReference type="SAM" id="MobiDB-lite"/>
    </source>
</evidence>
<accession>A0A6J3QFQ1</accession>
<dbReference type="InParanoid" id="A0A6J3QFQ1"/>
<sequence>MLRNDNKPKEQSVLILPPRPGTPKLFSATLAASGKMGAKGAKDGKLAHLRARLKELAALEAAARQQQVLEQAKSSEDAAGETRSATPKQPAAPETPAPGSPPPASQGRSEGEEGGAAWPEEHSVRVHMSPGPDPGEQILLVEIPEKEEKEEKEEGLVLKLTNFTVFVPRSSHRH</sequence>
<gene>
    <name evidence="3" type="primary">LOC117309138</name>
</gene>
<feature type="region of interest" description="Disordered" evidence="1">
    <location>
        <begin position="1"/>
        <end position="26"/>
    </location>
</feature>
<evidence type="ECO:0000313" key="3">
    <source>
        <dbReference type="RefSeq" id="XP_033701251.1"/>
    </source>
</evidence>
<feature type="compositionally biased region" description="Basic and acidic residues" evidence="1">
    <location>
        <begin position="1"/>
        <end position="10"/>
    </location>
</feature>
<dbReference type="RefSeq" id="XP_033701251.1">
    <property type="nucleotide sequence ID" value="XM_033845360.1"/>
</dbReference>
<dbReference type="Proteomes" id="UP000245320">
    <property type="component" value="Chromosome 19"/>
</dbReference>
<name>A0A6J3QFQ1_TURTR</name>
<keyword evidence="2" id="KW-1185">Reference proteome</keyword>
<feature type="compositionally biased region" description="Low complexity" evidence="1">
    <location>
        <begin position="62"/>
        <end position="72"/>
    </location>
</feature>
<feature type="compositionally biased region" description="Pro residues" evidence="1">
    <location>
        <begin position="93"/>
        <end position="104"/>
    </location>
</feature>
<protein>
    <submittedName>
        <fullName evidence="3">Cyclic nucleotide-gated cation channel beta-1-like</fullName>
    </submittedName>
</protein>
<feature type="region of interest" description="Disordered" evidence="1">
    <location>
        <begin position="62"/>
        <end position="139"/>
    </location>
</feature>
<evidence type="ECO:0000313" key="2">
    <source>
        <dbReference type="Proteomes" id="UP000245320"/>
    </source>
</evidence>
<organism evidence="2 3">
    <name type="scientific">Tursiops truncatus</name>
    <name type="common">Atlantic bottle-nosed dolphin</name>
    <name type="synonym">Delphinus truncatus</name>
    <dbReference type="NCBI Taxonomy" id="9739"/>
    <lineage>
        <taxon>Eukaryota</taxon>
        <taxon>Metazoa</taxon>
        <taxon>Chordata</taxon>
        <taxon>Craniata</taxon>
        <taxon>Vertebrata</taxon>
        <taxon>Euteleostomi</taxon>
        <taxon>Mammalia</taxon>
        <taxon>Eutheria</taxon>
        <taxon>Laurasiatheria</taxon>
        <taxon>Artiodactyla</taxon>
        <taxon>Whippomorpha</taxon>
        <taxon>Cetacea</taxon>
        <taxon>Odontoceti</taxon>
        <taxon>Delphinidae</taxon>
        <taxon>Tursiops</taxon>
    </lineage>
</organism>
<dbReference type="AlphaFoldDB" id="A0A6J3QFQ1"/>
<proteinExistence type="predicted"/>
<reference evidence="3" key="1">
    <citation type="submission" date="2025-08" db="UniProtKB">
        <authorList>
            <consortium name="RefSeq"/>
        </authorList>
    </citation>
    <scope>IDENTIFICATION</scope>
    <source>
        <tissue evidence="3">Spleen</tissue>
    </source>
</reference>